<dbReference type="AlphaFoldDB" id="A0A1F4TD90"/>
<dbReference type="GO" id="GO:0016887">
    <property type="term" value="F:ATP hydrolysis activity"/>
    <property type="evidence" value="ECO:0007669"/>
    <property type="project" value="InterPro"/>
</dbReference>
<dbReference type="Gene3D" id="3.40.50.300">
    <property type="entry name" value="P-loop containing nucleotide triphosphate hydrolases"/>
    <property type="match status" value="1"/>
</dbReference>
<comment type="caution">
    <text evidence="3">The sequence shown here is derived from an EMBL/GenBank/DDBJ whole genome shotgun (WGS) entry which is preliminary data.</text>
</comment>
<evidence type="ECO:0000259" key="2">
    <source>
        <dbReference type="PROSITE" id="PS00662"/>
    </source>
</evidence>
<sequence>MDIRTLLVELNKNKASDLLLVANNPPCLRINNHLVKISETKLTPVDVEGLLSAIVTKEELDEFKKEKELDTSYEDDLSRYRINLHFQRGSIAGTIRRIPKEIPSLDDLKLPAIVKTFTTLERGLILVTGPTGCGKSTTQAAMIDLINATRPCHIITVEDPIEFVHSPKKSVIEQREVGFDTNSFGEALKRVLRQIPDVILIGEMRDLESVQMAITAAETGHLVISTLHTQDAVQSIDRIIDVFPPHQQPQVRTQLSLTLQGLLSQQLIPRSDGRGLVGAYEVLVVNPAVRNIVRKGSTQDIYSIMEVGIKEGMQSMDGSLRDLVKNNAITRDQAIAYAINRERMEKLLQTI</sequence>
<dbReference type="InterPro" id="IPR027417">
    <property type="entry name" value="P-loop_NTPase"/>
</dbReference>
<dbReference type="CDD" id="cd01131">
    <property type="entry name" value="PilT"/>
    <property type="match status" value="1"/>
</dbReference>
<dbReference type="SUPFAM" id="SSF52540">
    <property type="entry name" value="P-loop containing nucleoside triphosphate hydrolases"/>
    <property type="match status" value="1"/>
</dbReference>
<evidence type="ECO:0000313" key="4">
    <source>
        <dbReference type="Proteomes" id="UP000178951"/>
    </source>
</evidence>
<accession>A0A1F4TD90</accession>
<dbReference type="Pfam" id="PF00437">
    <property type="entry name" value="T2SSE"/>
    <property type="match status" value="1"/>
</dbReference>
<dbReference type="Proteomes" id="UP000178951">
    <property type="component" value="Unassembled WGS sequence"/>
</dbReference>
<dbReference type="STRING" id="1802583.A2311_04495"/>
<dbReference type="PANTHER" id="PTHR30486">
    <property type="entry name" value="TWITCHING MOTILITY PROTEIN PILT"/>
    <property type="match status" value="1"/>
</dbReference>
<dbReference type="NCBIfam" id="TIGR01420">
    <property type="entry name" value="pilT_fam"/>
    <property type="match status" value="1"/>
</dbReference>
<dbReference type="Gene3D" id="3.30.450.90">
    <property type="match status" value="1"/>
</dbReference>
<evidence type="ECO:0000313" key="3">
    <source>
        <dbReference type="EMBL" id="OGC30722.1"/>
    </source>
</evidence>
<reference evidence="3 4" key="1">
    <citation type="journal article" date="2016" name="Nat. Commun.">
        <title>Thousands of microbial genomes shed light on interconnected biogeochemical processes in an aquifer system.</title>
        <authorList>
            <person name="Anantharaman K."/>
            <person name="Brown C.T."/>
            <person name="Hug L.A."/>
            <person name="Sharon I."/>
            <person name="Castelle C.J."/>
            <person name="Probst A.J."/>
            <person name="Thomas B.C."/>
            <person name="Singh A."/>
            <person name="Wilkins M.J."/>
            <person name="Karaoz U."/>
            <person name="Brodie E.L."/>
            <person name="Williams K.H."/>
            <person name="Hubbard S.S."/>
            <person name="Banfield J.F."/>
        </authorList>
    </citation>
    <scope>NUCLEOTIDE SEQUENCE [LARGE SCALE GENOMIC DNA]</scope>
</reference>
<dbReference type="InterPro" id="IPR001482">
    <property type="entry name" value="T2SS/T4SS_dom"/>
</dbReference>
<evidence type="ECO:0000256" key="1">
    <source>
        <dbReference type="ARBA" id="ARBA00006611"/>
    </source>
</evidence>
<dbReference type="PROSITE" id="PS00662">
    <property type="entry name" value="T2SP_E"/>
    <property type="match status" value="1"/>
</dbReference>
<feature type="domain" description="Bacterial type II secretion system protein E" evidence="2">
    <location>
        <begin position="192"/>
        <end position="206"/>
    </location>
</feature>
<dbReference type="SMART" id="SM00382">
    <property type="entry name" value="AAA"/>
    <property type="match status" value="1"/>
</dbReference>
<name>A0A1F4TD90_UNCSA</name>
<dbReference type="InterPro" id="IPR006321">
    <property type="entry name" value="PilT/PilU"/>
</dbReference>
<proteinExistence type="inferred from homology"/>
<dbReference type="GO" id="GO:0005524">
    <property type="term" value="F:ATP binding"/>
    <property type="evidence" value="ECO:0007669"/>
    <property type="project" value="InterPro"/>
</dbReference>
<dbReference type="InterPro" id="IPR050921">
    <property type="entry name" value="T4SS_GSP_E_ATPase"/>
</dbReference>
<protein>
    <submittedName>
        <fullName evidence="3">Type IV pili twitching motility protein PilT</fullName>
    </submittedName>
</protein>
<dbReference type="EMBL" id="MEUF01000084">
    <property type="protein sequence ID" value="OGC30722.1"/>
    <property type="molecule type" value="Genomic_DNA"/>
</dbReference>
<gene>
    <name evidence="3" type="ORF">A2311_04495</name>
</gene>
<dbReference type="InterPro" id="IPR003593">
    <property type="entry name" value="AAA+_ATPase"/>
</dbReference>
<comment type="similarity">
    <text evidence="1">Belongs to the GSP E family.</text>
</comment>
<organism evidence="3 4">
    <name type="scientific">candidate division WOR-1 bacterium RIFOXYB2_FULL_48_7</name>
    <dbReference type="NCBI Taxonomy" id="1802583"/>
    <lineage>
        <taxon>Bacteria</taxon>
        <taxon>Bacillati</taxon>
        <taxon>Saganbacteria</taxon>
    </lineage>
</organism>